<sequence>MRAHARTIWRGIRFAVVYELRIYQSLWFSIARRDPVAAPGSIPFSYVRSVRTALLVFIILSAIEVPIAHLLLRPWPPVQIGFLAIGIWGLVWMFGLWGAMTVYPHTLDDAGIHIRGGFSSRVDVPWPGIEAVTLELHSYEKGKSVQIVEEDGERILCLVNANETGVLITLRAATPIRVRNRTETVTHVRFRADDSRSLVRAARHWTSRVG</sequence>
<accession>A0A1H4J6W1</accession>
<feature type="transmembrane region" description="Helical" evidence="1">
    <location>
        <begin position="53"/>
        <end position="72"/>
    </location>
</feature>
<dbReference type="AlphaFoldDB" id="A0A1H4J6W1"/>
<name>A0A1H4J6W1_9MICO</name>
<keyword evidence="1" id="KW-0812">Transmembrane</keyword>
<protein>
    <recommendedName>
        <fullName evidence="4">PH domain-containing protein</fullName>
    </recommendedName>
</protein>
<organism evidence="2 3">
    <name type="scientific">Paramicrobacterium humi</name>
    <dbReference type="NCBI Taxonomy" id="640635"/>
    <lineage>
        <taxon>Bacteria</taxon>
        <taxon>Bacillati</taxon>
        <taxon>Actinomycetota</taxon>
        <taxon>Actinomycetes</taxon>
        <taxon>Micrococcales</taxon>
        <taxon>Microbacteriaceae</taxon>
        <taxon>Paramicrobacterium</taxon>
    </lineage>
</organism>
<evidence type="ECO:0000313" key="2">
    <source>
        <dbReference type="EMBL" id="SEB42054.1"/>
    </source>
</evidence>
<keyword evidence="1" id="KW-1133">Transmembrane helix</keyword>
<dbReference type="RefSeq" id="WP_091179547.1">
    <property type="nucleotide sequence ID" value="NZ_FNRY01000001.1"/>
</dbReference>
<dbReference type="Proteomes" id="UP000199183">
    <property type="component" value="Unassembled WGS sequence"/>
</dbReference>
<evidence type="ECO:0000256" key="1">
    <source>
        <dbReference type="SAM" id="Phobius"/>
    </source>
</evidence>
<keyword evidence="1" id="KW-0472">Membrane</keyword>
<evidence type="ECO:0000313" key="3">
    <source>
        <dbReference type="Proteomes" id="UP000199183"/>
    </source>
</evidence>
<gene>
    <name evidence="2" type="ORF">SAMN04489806_0528</name>
</gene>
<feature type="transmembrane region" description="Helical" evidence="1">
    <location>
        <begin position="78"/>
        <end position="97"/>
    </location>
</feature>
<reference evidence="2 3" key="1">
    <citation type="submission" date="2016-10" db="EMBL/GenBank/DDBJ databases">
        <authorList>
            <person name="de Groot N.N."/>
        </authorList>
    </citation>
    <scope>NUCLEOTIDE SEQUENCE [LARGE SCALE GENOMIC DNA]</scope>
    <source>
        <strain evidence="2 3">DSM 21799</strain>
    </source>
</reference>
<evidence type="ECO:0008006" key="4">
    <source>
        <dbReference type="Google" id="ProtNLM"/>
    </source>
</evidence>
<dbReference type="STRING" id="640635.SAMN04489806_0528"/>
<dbReference type="EMBL" id="FNRY01000001">
    <property type="protein sequence ID" value="SEB42054.1"/>
    <property type="molecule type" value="Genomic_DNA"/>
</dbReference>
<proteinExistence type="predicted"/>
<dbReference type="OrthoDB" id="4990523at2"/>
<keyword evidence="3" id="KW-1185">Reference proteome</keyword>